<dbReference type="Proteomes" id="UP001151518">
    <property type="component" value="Unassembled WGS sequence"/>
</dbReference>
<dbReference type="OrthoDB" id="5572844at2759"/>
<organism evidence="2 3">
    <name type="scientific">Coemansia spiralis</name>
    <dbReference type="NCBI Taxonomy" id="417178"/>
    <lineage>
        <taxon>Eukaryota</taxon>
        <taxon>Fungi</taxon>
        <taxon>Fungi incertae sedis</taxon>
        <taxon>Zoopagomycota</taxon>
        <taxon>Kickxellomycotina</taxon>
        <taxon>Kickxellomycetes</taxon>
        <taxon>Kickxellales</taxon>
        <taxon>Kickxellaceae</taxon>
        <taxon>Coemansia</taxon>
    </lineage>
</organism>
<comment type="caution">
    <text evidence="2">The sequence shown here is derived from an EMBL/GenBank/DDBJ whole genome shotgun (WGS) entry which is preliminary data.</text>
</comment>
<feature type="region of interest" description="Disordered" evidence="1">
    <location>
        <begin position="548"/>
        <end position="570"/>
    </location>
</feature>
<sequence>MTETYHGFIDTAHDALLIFEACNAGLLPRVQRRFSDRERQTIRSGAVYVWDEEETGMRRWTDGRTWSPSRVHGCFLIYYELEGRRPQFVSKNSTTNGRGPRGSRASVGQNGSSLRHTPYEPSPPNIMQKEQGLIKKALSLCTNDKRKLHLVCYYSRDDVEVGCLTSPTNDPAFNGIQIYEERYPEISYGTGRLDRYSGARLRASLNQKAYNPPSTSDGQPAYVRSSMTLEKRSRPYRSEVYRYPSYGPYSGPVRHVTVSNAYPQQQQQNLPENSATSVASAPVSGSSTHGSSHYHSSSLEALPPPPPTPHSDTIITTLSRGGGGSHHHYAHQQHHMPPPPPASDNNNINSNGSGGASYPSAHCSDYTSSPNPCSAVPAPWKTAPIASTTGVRSSSVYHTTHMPASNQPYSEAMTAPMYRCSSPSAFLSPPPSNSGQPPVWQHSEPPRVYIANISERHAAPPHASEHQQQYHHQKTHMWSNDTSGLMIQISGKRPGSRASPQQHSASQQQMPPAPSFASPTATYTHQKQRRGEAGAHLMRLPSIEKLSTIPLPSPLSTPSSSEQVQQQSRWIKPVPSAAIVAESTGKMNSEDMRQLASLRLSLHQ</sequence>
<dbReference type="EMBL" id="JANBTW010000045">
    <property type="protein sequence ID" value="KAJ2675768.1"/>
    <property type="molecule type" value="Genomic_DNA"/>
</dbReference>
<evidence type="ECO:0000256" key="1">
    <source>
        <dbReference type="SAM" id="MobiDB-lite"/>
    </source>
</evidence>
<dbReference type="PANTHER" id="PTHR28027">
    <property type="entry name" value="TRANSCRIPTIONAL REGULATOR MIT1"/>
    <property type="match status" value="1"/>
</dbReference>
<dbReference type="AlphaFoldDB" id="A0A9W8KXR4"/>
<feature type="region of interest" description="Disordered" evidence="1">
    <location>
        <begin position="487"/>
        <end position="532"/>
    </location>
</feature>
<feature type="compositionally biased region" description="Low complexity" evidence="1">
    <location>
        <begin position="498"/>
        <end position="522"/>
    </location>
</feature>
<feature type="compositionally biased region" description="Polar residues" evidence="1">
    <location>
        <begin position="106"/>
        <end position="115"/>
    </location>
</feature>
<feature type="compositionally biased region" description="Polar residues" evidence="1">
    <location>
        <begin position="264"/>
        <end position="279"/>
    </location>
</feature>
<dbReference type="Pfam" id="PF09729">
    <property type="entry name" value="Gti1_Pac2"/>
    <property type="match status" value="1"/>
</dbReference>
<gene>
    <name evidence="2" type="primary">PTH2_3</name>
    <name evidence="2" type="ORF">GGI25_003863</name>
</gene>
<feature type="compositionally biased region" description="Polar residues" evidence="1">
    <location>
        <begin position="310"/>
        <end position="319"/>
    </location>
</feature>
<reference evidence="2" key="1">
    <citation type="submission" date="2022-07" db="EMBL/GenBank/DDBJ databases">
        <title>Phylogenomic reconstructions and comparative analyses of Kickxellomycotina fungi.</title>
        <authorList>
            <person name="Reynolds N.K."/>
            <person name="Stajich J.E."/>
            <person name="Barry K."/>
            <person name="Grigoriev I.V."/>
            <person name="Crous P."/>
            <person name="Smith M.E."/>
        </authorList>
    </citation>
    <scope>NUCLEOTIDE SEQUENCE</scope>
    <source>
        <strain evidence="2">NRRL 3115</strain>
    </source>
</reference>
<feature type="region of interest" description="Disordered" evidence="1">
    <location>
        <begin position="208"/>
        <end position="230"/>
    </location>
</feature>
<dbReference type="InterPro" id="IPR018608">
    <property type="entry name" value="Gti1/Pac2"/>
</dbReference>
<dbReference type="GO" id="GO:0003677">
    <property type="term" value="F:DNA binding"/>
    <property type="evidence" value="ECO:0007669"/>
    <property type="project" value="TreeGrafter"/>
</dbReference>
<feature type="region of interest" description="Disordered" evidence="1">
    <location>
        <begin position="89"/>
        <end position="125"/>
    </location>
</feature>
<evidence type="ECO:0000313" key="2">
    <source>
        <dbReference type="EMBL" id="KAJ2675768.1"/>
    </source>
</evidence>
<feature type="region of interest" description="Disordered" evidence="1">
    <location>
        <begin position="264"/>
        <end position="375"/>
    </location>
</feature>
<accession>A0A9W8KXR4</accession>
<name>A0A9W8KXR4_9FUNG</name>
<protein>
    <submittedName>
        <fullName evidence="2">Gluconate transport-inducing protein</fullName>
    </submittedName>
</protein>
<evidence type="ECO:0000313" key="3">
    <source>
        <dbReference type="Proteomes" id="UP001151518"/>
    </source>
</evidence>
<feature type="compositionally biased region" description="Polar residues" evidence="1">
    <location>
        <begin position="208"/>
        <end position="218"/>
    </location>
</feature>
<dbReference type="PANTHER" id="PTHR28027:SF1">
    <property type="entry name" value="CAMP INDEPENDENT REGULATORY PROTEIN (AFU_ORTHOLOGUE AFUA_3G09640)"/>
    <property type="match status" value="1"/>
</dbReference>
<proteinExistence type="predicted"/>
<feature type="compositionally biased region" description="Low complexity" evidence="1">
    <location>
        <begin position="548"/>
        <end position="561"/>
    </location>
</feature>
<feature type="compositionally biased region" description="Low complexity" evidence="1">
    <location>
        <begin position="284"/>
        <end position="298"/>
    </location>
</feature>
<feature type="compositionally biased region" description="Basic residues" evidence="1">
    <location>
        <begin position="325"/>
        <end position="334"/>
    </location>
</feature>